<protein>
    <submittedName>
        <fullName evidence="1">Uncharacterized protein</fullName>
    </submittedName>
</protein>
<organism evidence="1 2">
    <name type="scientific">Colletotrichum cuscutae</name>
    <dbReference type="NCBI Taxonomy" id="1209917"/>
    <lineage>
        <taxon>Eukaryota</taxon>
        <taxon>Fungi</taxon>
        <taxon>Dikarya</taxon>
        <taxon>Ascomycota</taxon>
        <taxon>Pezizomycotina</taxon>
        <taxon>Sordariomycetes</taxon>
        <taxon>Hypocreomycetidae</taxon>
        <taxon>Glomerellales</taxon>
        <taxon>Glomerellaceae</taxon>
        <taxon>Colletotrichum</taxon>
        <taxon>Colletotrichum acutatum species complex</taxon>
    </lineage>
</organism>
<accession>A0AAI9VH04</accession>
<sequence length="90" mass="9648">MTTANGGTSHIVSGEAVSLFSRANFLGSVCRSASKTGGKLPLLWERMEARSHIPAVHVMNPSLAVMSVLLEPKFCARKLSLLPVELHMSS</sequence>
<dbReference type="EMBL" id="MPDP01000057">
    <property type="protein sequence ID" value="KAK1487255.1"/>
    <property type="molecule type" value="Genomic_DNA"/>
</dbReference>
<comment type="caution">
    <text evidence="1">The sequence shown here is derived from an EMBL/GenBank/DDBJ whole genome shotgun (WGS) entry which is preliminary data.</text>
</comment>
<name>A0AAI9VH04_9PEZI</name>
<keyword evidence="2" id="KW-1185">Reference proteome</keyword>
<dbReference type="AlphaFoldDB" id="A0AAI9VH04"/>
<reference evidence="1" key="1">
    <citation type="submission" date="2016-11" db="EMBL/GenBank/DDBJ databases">
        <title>The genome sequence of Colletotrichum cuscutae.</title>
        <authorList>
            <person name="Baroncelli R."/>
        </authorList>
    </citation>
    <scope>NUCLEOTIDE SEQUENCE</scope>
    <source>
        <strain evidence="1">IMI 304802</strain>
    </source>
</reference>
<evidence type="ECO:0000313" key="1">
    <source>
        <dbReference type="EMBL" id="KAK1487255.1"/>
    </source>
</evidence>
<gene>
    <name evidence="1" type="ORF">CCUS01_03599</name>
</gene>
<proteinExistence type="predicted"/>
<dbReference type="Proteomes" id="UP001239213">
    <property type="component" value="Unassembled WGS sequence"/>
</dbReference>
<evidence type="ECO:0000313" key="2">
    <source>
        <dbReference type="Proteomes" id="UP001239213"/>
    </source>
</evidence>